<dbReference type="InterPro" id="IPR029044">
    <property type="entry name" value="Nucleotide-diphossugar_trans"/>
</dbReference>
<name>A0A5Q2RN83_9ACTN</name>
<evidence type="ECO:0000259" key="2">
    <source>
        <dbReference type="Pfam" id="PF00535"/>
    </source>
</evidence>
<dbReference type="SUPFAM" id="SSF53335">
    <property type="entry name" value="S-adenosyl-L-methionine-dependent methyltransferases"/>
    <property type="match status" value="1"/>
</dbReference>
<dbReference type="Proteomes" id="UP000334019">
    <property type="component" value="Chromosome"/>
</dbReference>
<dbReference type="InterPro" id="IPR029063">
    <property type="entry name" value="SAM-dependent_MTases_sf"/>
</dbReference>
<dbReference type="Pfam" id="PF13489">
    <property type="entry name" value="Methyltransf_23"/>
    <property type="match status" value="1"/>
</dbReference>
<accession>A0A5Q2RN83</accession>
<dbReference type="EMBL" id="CP045851">
    <property type="protein sequence ID" value="QGG95360.1"/>
    <property type="molecule type" value="Genomic_DNA"/>
</dbReference>
<dbReference type="KEGG" id="atq:GH723_09765"/>
<dbReference type="Gene3D" id="3.40.50.150">
    <property type="entry name" value="Vaccinia Virus protein VP39"/>
    <property type="match status" value="1"/>
</dbReference>
<reference evidence="3 4" key="1">
    <citation type="submission" date="2019-11" db="EMBL/GenBank/DDBJ databases">
        <authorList>
            <person name="He Y."/>
        </authorList>
    </citation>
    <scope>NUCLEOTIDE SEQUENCE [LARGE SCALE GENOMIC DNA]</scope>
    <source>
        <strain evidence="3 4">SCSIO 58843</strain>
    </source>
</reference>
<dbReference type="GO" id="GO:0016740">
    <property type="term" value="F:transferase activity"/>
    <property type="evidence" value="ECO:0007669"/>
    <property type="project" value="UniProtKB-KW"/>
</dbReference>
<proteinExistence type="inferred from homology"/>
<dbReference type="SUPFAM" id="SSF53448">
    <property type="entry name" value="Nucleotide-diphospho-sugar transferases"/>
    <property type="match status" value="1"/>
</dbReference>
<dbReference type="CDD" id="cd04179">
    <property type="entry name" value="DPM_DPG-synthase_like"/>
    <property type="match status" value="1"/>
</dbReference>
<gene>
    <name evidence="3" type="ORF">GH723_09765</name>
</gene>
<sequence length="484" mass="53691">MHRIGILVVAYNAEATLAAVLDRIPSGFRSRIDTVLIADDYSADATFERGLEYQEANSELPITVIRRPRNLGYGGNQKAGYRWAIEQGLDIVVLLHGDGQYAPELLPEMVAPIESGEADAVFGSRMMIPGAARRGGMPLYKYVGNRILTQAQNAIVGESLSEWHSGYRAYRVAALDDVPFELNDDGFNFDTQIIVQLHEAGKRIHEVPIPTYYGDEICYVDGVRYAGDVMRDVVKYRLHKIGFGSGEMAFASDAYETKDSLDSSHRQLLEWMAHRPPSKVLDLGCSDGALADRLRRLGHHVTGVDVVEMPGVGTRVDAFVRGDLDDGIPAEAGTGFDVVLAADVIEHVRDPDAMLRSILAVLKPDGTLLASIPNFAHWYPRLRTVLGRFDYERRGILDRGHLRFFTHRSFMRVARRAGYIADWESATGLPLEVVDRGGDGGGVAGSPVARLVRWVDRRGVRAWPNLFAYQYLFALRPDPMVHQG</sequence>
<keyword evidence="4" id="KW-1185">Reference proteome</keyword>
<dbReference type="InterPro" id="IPR001173">
    <property type="entry name" value="Glyco_trans_2-like"/>
</dbReference>
<evidence type="ECO:0000313" key="3">
    <source>
        <dbReference type="EMBL" id="QGG95360.1"/>
    </source>
</evidence>
<dbReference type="InterPro" id="IPR050256">
    <property type="entry name" value="Glycosyltransferase_2"/>
</dbReference>
<keyword evidence="3" id="KW-0808">Transferase</keyword>
<dbReference type="Gene3D" id="3.90.550.10">
    <property type="entry name" value="Spore Coat Polysaccharide Biosynthesis Protein SpsA, Chain A"/>
    <property type="match status" value="1"/>
</dbReference>
<feature type="domain" description="Glycosyltransferase 2-like" evidence="2">
    <location>
        <begin position="6"/>
        <end position="177"/>
    </location>
</feature>
<dbReference type="CDD" id="cd02440">
    <property type="entry name" value="AdoMet_MTases"/>
    <property type="match status" value="1"/>
</dbReference>
<dbReference type="RefSeq" id="WP_153759468.1">
    <property type="nucleotide sequence ID" value="NZ_CP045851.1"/>
</dbReference>
<evidence type="ECO:0000313" key="4">
    <source>
        <dbReference type="Proteomes" id="UP000334019"/>
    </source>
</evidence>
<protein>
    <submittedName>
        <fullName evidence="3">Glycosyltransferase</fullName>
    </submittedName>
</protein>
<organism evidence="3 4">
    <name type="scientific">Actinomarinicola tropica</name>
    <dbReference type="NCBI Taxonomy" id="2789776"/>
    <lineage>
        <taxon>Bacteria</taxon>
        <taxon>Bacillati</taxon>
        <taxon>Actinomycetota</taxon>
        <taxon>Acidimicrobiia</taxon>
        <taxon>Acidimicrobiales</taxon>
        <taxon>Iamiaceae</taxon>
        <taxon>Actinomarinicola</taxon>
    </lineage>
</organism>
<comment type="similarity">
    <text evidence="1">Belongs to the glycosyltransferase 2 family.</text>
</comment>
<evidence type="ECO:0000256" key="1">
    <source>
        <dbReference type="ARBA" id="ARBA00006739"/>
    </source>
</evidence>
<dbReference type="PANTHER" id="PTHR48090">
    <property type="entry name" value="UNDECAPRENYL-PHOSPHATE 4-DEOXY-4-FORMAMIDO-L-ARABINOSE TRANSFERASE-RELATED"/>
    <property type="match status" value="1"/>
</dbReference>
<dbReference type="PANTHER" id="PTHR48090:SF7">
    <property type="entry name" value="RFBJ PROTEIN"/>
    <property type="match status" value="1"/>
</dbReference>
<dbReference type="Pfam" id="PF00535">
    <property type="entry name" value="Glycos_transf_2"/>
    <property type="match status" value="1"/>
</dbReference>
<dbReference type="AlphaFoldDB" id="A0A5Q2RN83"/>